<dbReference type="InterPro" id="IPR018745">
    <property type="entry name" value="MpsC"/>
</dbReference>
<dbReference type="EMBL" id="JXRP01000006">
    <property type="protein sequence ID" value="KIL51849.1"/>
    <property type="molecule type" value="Genomic_DNA"/>
</dbReference>
<gene>
    <name evidence="2" type="ORF">KP78_02190</name>
</gene>
<organism evidence="2 3">
    <name type="scientific">Jeotgalibacillus soli</name>
    <dbReference type="NCBI Taxonomy" id="889306"/>
    <lineage>
        <taxon>Bacteria</taxon>
        <taxon>Bacillati</taxon>
        <taxon>Bacillota</taxon>
        <taxon>Bacilli</taxon>
        <taxon>Bacillales</taxon>
        <taxon>Caryophanaceae</taxon>
        <taxon>Jeotgalibacillus</taxon>
    </lineage>
</organism>
<sequence length="227" mass="26701">MNKNKEIYSEMVSYVGKKLRDHFGKGPTSIYITLNKPYITIYLRDFLAPMERILVERNEVKRVEETRDLIMVDLLPELSRMLSQIADVNINKLYYNWSLENQSGMIFGVINEQNIIPPSWPSYLNEEAFRQEVIILTKKGQKAPEQTELFWLSERTIVVKRKGIFVRIEKELIKNGYVEELKLTKRPMEKELVAEANLEPLLQKKIQDIFVDWDVDDDVGYIVLVTE</sequence>
<dbReference type="PATRIC" id="fig|889306.3.peg.223"/>
<dbReference type="AlphaFoldDB" id="A0A0C2SD03"/>
<keyword evidence="3" id="KW-1185">Reference proteome</keyword>
<comment type="caution">
    <text evidence="2">The sequence shown here is derived from an EMBL/GenBank/DDBJ whole genome shotgun (WGS) entry which is preliminary data.</text>
</comment>
<evidence type="ECO:0000259" key="1">
    <source>
        <dbReference type="Pfam" id="PF10057"/>
    </source>
</evidence>
<dbReference type="STRING" id="889306.KP78_02190"/>
<accession>A0A0C2SD03</accession>
<proteinExistence type="predicted"/>
<evidence type="ECO:0000313" key="3">
    <source>
        <dbReference type="Proteomes" id="UP000031938"/>
    </source>
</evidence>
<feature type="domain" description="Na+-translocating membrane potential-generating system MpsC" evidence="1">
    <location>
        <begin position="5"/>
        <end position="110"/>
    </location>
</feature>
<dbReference type="RefSeq" id="WP_041085594.1">
    <property type="nucleotide sequence ID" value="NZ_JXRP01000006.1"/>
</dbReference>
<dbReference type="OrthoDB" id="2677857at2"/>
<evidence type="ECO:0000313" key="2">
    <source>
        <dbReference type="EMBL" id="KIL51849.1"/>
    </source>
</evidence>
<dbReference type="Pfam" id="PF10057">
    <property type="entry name" value="MpsC"/>
    <property type="match status" value="2"/>
</dbReference>
<feature type="domain" description="Na+-translocating membrane potential-generating system MpsC" evidence="1">
    <location>
        <begin position="128"/>
        <end position="226"/>
    </location>
</feature>
<protein>
    <recommendedName>
        <fullName evidence="1">Na+-translocating membrane potential-generating system MpsC domain-containing protein</fullName>
    </recommendedName>
</protein>
<name>A0A0C2SD03_9BACL</name>
<reference evidence="2 3" key="1">
    <citation type="submission" date="2015-01" db="EMBL/GenBank/DDBJ databases">
        <title>Genome sequencing of Jeotgalibacillus soli.</title>
        <authorList>
            <person name="Goh K.M."/>
            <person name="Chan K.-G."/>
            <person name="Yaakop A.S."/>
            <person name="Ee R."/>
            <person name="Gan H.M."/>
            <person name="Chan C.S."/>
        </authorList>
    </citation>
    <scope>NUCLEOTIDE SEQUENCE [LARGE SCALE GENOMIC DNA]</scope>
    <source>
        <strain evidence="2 3">P9</strain>
    </source>
</reference>
<dbReference type="Proteomes" id="UP000031938">
    <property type="component" value="Unassembled WGS sequence"/>
</dbReference>